<sequence>MFMLPSVCLPAMRNCRVMDTNVTLIWPQTNRGSIAIVILTLICFCSFLYSIIVILHIILTIPHLKDNTRYLLFAHMLVNDTVYLVTGLLLFLGAWYLIYLPVPFCYFTYTVATSTYRVTPYNLAVMSLERYVAISFPLRHAEFCTVRNATIAIVVIWTVALIPNLADFITISSSFGKLRPMVCSQGALSVTPEQNTIRTLTFTISFTLVALIILFTYFKVLLVARSIGSGKSSAIKASKTVMLHAFQLLLCMTSLLSSITERYPFNYISLLTVSTFLLFTCLPRFLSPLIYGLRDEVLSKHFIRIHTVKK</sequence>
<dbReference type="GO" id="GO:0005549">
    <property type="term" value="F:odorant binding"/>
    <property type="evidence" value="ECO:0000318"/>
    <property type="project" value="GO_Central"/>
</dbReference>
<keyword evidence="8" id="KW-0675">Receptor</keyword>
<reference evidence="8" key="2">
    <citation type="submission" date="2025-08" db="UniProtKB">
        <authorList>
            <consortium name="RefSeq"/>
        </authorList>
    </citation>
    <scope>IDENTIFICATION</scope>
    <source>
        <strain evidence="8">J_2021</strain>
        <tissue evidence="8">Erythrocytes</tissue>
    </source>
</reference>
<name>A0A8J0ULN5_XENLA</name>
<evidence type="ECO:0000256" key="5">
    <source>
        <dbReference type="SAM" id="Phobius"/>
    </source>
</evidence>
<evidence type="ECO:0000256" key="4">
    <source>
        <dbReference type="ARBA" id="ARBA00023136"/>
    </source>
</evidence>
<proteinExistence type="predicted"/>
<organism evidence="7 8">
    <name type="scientific">Xenopus laevis</name>
    <name type="common">African clawed frog</name>
    <dbReference type="NCBI Taxonomy" id="8355"/>
    <lineage>
        <taxon>Eukaryota</taxon>
        <taxon>Metazoa</taxon>
        <taxon>Chordata</taxon>
        <taxon>Craniata</taxon>
        <taxon>Vertebrata</taxon>
        <taxon>Euteleostomi</taxon>
        <taxon>Amphibia</taxon>
        <taxon>Batrachia</taxon>
        <taxon>Anura</taxon>
        <taxon>Pipoidea</taxon>
        <taxon>Pipidae</taxon>
        <taxon>Xenopodinae</taxon>
        <taxon>Xenopus</taxon>
        <taxon>Xenopus</taxon>
    </lineage>
</organism>
<dbReference type="GO" id="GO:0004984">
    <property type="term" value="F:olfactory receptor activity"/>
    <property type="evidence" value="ECO:0000318"/>
    <property type="project" value="GO_Central"/>
</dbReference>
<dbReference type="GO" id="GO:0016020">
    <property type="term" value="C:membrane"/>
    <property type="evidence" value="ECO:0000318"/>
    <property type="project" value="GO_Central"/>
</dbReference>
<feature type="domain" description="G-protein coupled receptors family 1 profile" evidence="6">
    <location>
        <begin position="50"/>
        <end position="291"/>
    </location>
</feature>
<evidence type="ECO:0000256" key="2">
    <source>
        <dbReference type="ARBA" id="ARBA00022692"/>
    </source>
</evidence>
<dbReference type="KEGG" id="xla:108709040"/>
<dbReference type="PANTHER" id="PTHR26451">
    <property type="entry name" value="G_PROTEIN_RECEP_F1_2 DOMAIN-CONTAINING PROTEIN"/>
    <property type="match status" value="1"/>
</dbReference>
<evidence type="ECO:0000313" key="7">
    <source>
        <dbReference type="Proteomes" id="UP000186698"/>
    </source>
</evidence>
<dbReference type="Pfam" id="PF00001">
    <property type="entry name" value="7tm_1"/>
    <property type="match status" value="1"/>
</dbReference>
<feature type="transmembrane region" description="Helical" evidence="5">
    <location>
        <begin position="265"/>
        <end position="286"/>
    </location>
</feature>
<dbReference type="FunFam" id="1.20.1070.10:FF:000096">
    <property type="entry name" value="Odorant receptor 131-2"/>
    <property type="match status" value="1"/>
</dbReference>
<dbReference type="SUPFAM" id="SSF81321">
    <property type="entry name" value="Family A G protein-coupled receptor-like"/>
    <property type="match status" value="1"/>
</dbReference>
<dbReference type="InterPro" id="IPR017452">
    <property type="entry name" value="GPCR_Rhodpsn_7TM"/>
</dbReference>
<protein>
    <submittedName>
        <fullName evidence="8">Odorant receptor 131-2</fullName>
    </submittedName>
</protein>
<comment type="subcellular location">
    <subcellularLocation>
        <location evidence="1">Membrane</location>
    </subcellularLocation>
</comment>
<dbReference type="Proteomes" id="UP000186698">
    <property type="component" value="Chromosome 2S"/>
</dbReference>
<dbReference type="InterPro" id="IPR000276">
    <property type="entry name" value="GPCR_Rhodpsn"/>
</dbReference>
<keyword evidence="2 5" id="KW-0812">Transmembrane</keyword>
<feature type="transmembrane region" description="Helical" evidence="5">
    <location>
        <begin position="200"/>
        <end position="220"/>
    </location>
</feature>
<dbReference type="GeneID" id="108709040"/>
<dbReference type="CDD" id="cd00637">
    <property type="entry name" value="7tm_classA_rhodopsin-like"/>
    <property type="match status" value="1"/>
</dbReference>
<evidence type="ECO:0000256" key="1">
    <source>
        <dbReference type="ARBA" id="ARBA00004370"/>
    </source>
</evidence>
<dbReference type="GO" id="GO:0004930">
    <property type="term" value="F:G protein-coupled receptor activity"/>
    <property type="evidence" value="ECO:0007669"/>
    <property type="project" value="InterPro"/>
</dbReference>
<keyword evidence="3 5" id="KW-1133">Transmembrane helix</keyword>
<reference evidence="7" key="1">
    <citation type="submission" date="2024-06" db="UniProtKB">
        <authorList>
            <consortium name="RefSeq"/>
        </authorList>
    </citation>
    <scope>NUCLEOTIDE SEQUENCE [LARGE SCALE GENOMIC DNA]</scope>
    <source>
        <strain evidence="7">J_2021</strain>
    </source>
</reference>
<feature type="transmembrane region" description="Helical" evidence="5">
    <location>
        <begin position="71"/>
        <end position="98"/>
    </location>
</feature>
<gene>
    <name evidence="8" type="primary">LOC108709040</name>
</gene>
<keyword evidence="4 5" id="KW-0472">Membrane</keyword>
<dbReference type="InterPro" id="IPR052921">
    <property type="entry name" value="GPCR1_Superfamily_Member"/>
</dbReference>
<dbReference type="PROSITE" id="PS50262">
    <property type="entry name" value="G_PROTEIN_RECEP_F1_2"/>
    <property type="match status" value="1"/>
</dbReference>
<dbReference type="Gene3D" id="1.20.1070.10">
    <property type="entry name" value="Rhodopsin 7-helix transmembrane proteins"/>
    <property type="match status" value="1"/>
</dbReference>
<evidence type="ECO:0000256" key="3">
    <source>
        <dbReference type="ARBA" id="ARBA00022989"/>
    </source>
</evidence>
<dbReference type="PANTHER" id="PTHR26451:SF991">
    <property type="entry name" value="ODORANT RECEPTOR"/>
    <property type="match status" value="1"/>
</dbReference>
<dbReference type="AlphaFoldDB" id="A0A8J0ULN5"/>
<evidence type="ECO:0000259" key="6">
    <source>
        <dbReference type="PROSITE" id="PS50262"/>
    </source>
</evidence>
<feature type="transmembrane region" description="Helical" evidence="5">
    <location>
        <begin position="241"/>
        <end position="259"/>
    </location>
</feature>
<feature type="transmembrane region" description="Helical" evidence="5">
    <location>
        <begin position="34"/>
        <end position="59"/>
    </location>
</feature>
<dbReference type="GO" id="GO:0050911">
    <property type="term" value="P:detection of chemical stimulus involved in sensory perception of smell"/>
    <property type="evidence" value="ECO:0000318"/>
    <property type="project" value="GO_Central"/>
</dbReference>
<accession>A0A8J0ULN5</accession>
<keyword evidence="7" id="KW-1185">Reference proteome</keyword>
<dbReference type="RefSeq" id="XP_018104156.1">
    <property type="nucleotide sequence ID" value="XM_018248667.2"/>
</dbReference>
<evidence type="ECO:0000313" key="8">
    <source>
        <dbReference type="RefSeq" id="XP_018104156.1"/>
    </source>
</evidence>
<dbReference type="OrthoDB" id="8856247at2759"/>
<dbReference type="PRINTS" id="PR00237">
    <property type="entry name" value="GPCRRHODOPSN"/>
</dbReference>
<feature type="transmembrane region" description="Helical" evidence="5">
    <location>
        <begin position="150"/>
        <end position="171"/>
    </location>
</feature>